<organism evidence="3 4">
    <name type="scientific">Paraglaciecola arctica BSs20135</name>
    <dbReference type="NCBI Taxonomy" id="493475"/>
    <lineage>
        <taxon>Bacteria</taxon>
        <taxon>Pseudomonadati</taxon>
        <taxon>Pseudomonadota</taxon>
        <taxon>Gammaproteobacteria</taxon>
        <taxon>Alteromonadales</taxon>
        <taxon>Alteromonadaceae</taxon>
        <taxon>Paraglaciecola</taxon>
    </lineage>
</organism>
<dbReference type="Proteomes" id="UP000006327">
    <property type="component" value="Unassembled WGS sequence"/>
</dbReference>
<dbReference type="EMBL" id="BAEO01000005">
    <property type="protein sequence ID" value="GAC17182.1"/>
    <property type="molecule type" value="Genomic_DNA"/>
</dbReference>
<dbReference type="AlphaFoldDB" id="K6YG92"/>
<dbReference type="STRING" id="493475.GARC_0200"/>
<evidence type="ECO:0000313" key="4">
    <source>
        <dbReference type="Proteomes" id="UP000006327"/>
    </source>
</evidence>
<feature type="region of interest" description="Disordered" evidence="1">
    <location>
        <begin position="145"/>
        <end position="167"/>
    </location>
</feature>
<gene>
    <name evidence="3" type="ORF">GARC_0200</name>
</gene>
<dbReference type="InterPro" id="IPR055804">
    <property type="entry name" value="DUF7380"/>
</dbReference>
<evidence type="ECO:0000256" key="1">
    <source>
        <dbReference type="SAM" id="MobiDB-lite"/>
    </source>
</evidence>
<protein>
    <recommendedName>
        <fullName evidence="2">DUF7380 domain-containing protein</fullName>
    </recommendedName>
</protein>
<keyword evidence="4" id="KW-1185">Reference proteome</keyword>
<dbReference type="OrthoDB" id="5519791at2"/>
<dbReference type="Pfam" id="PF24098">
    <property type="entry name" value="DUF7380"/>
    <property type="match status" value="1"/>
</dbReference>
<name>K6YG92_9ALTE</name>
<dbReference type="RefSeq" id="WP_007615755.1">
    <property type="nucleotide sequence ID" value="NZ_BAEO01000005.1"/>
</dbReference>
<comment type="caution">
    <text evidence="3">The sequence shown here is derived from an EMBL/GenBank/DDBJ whole genome shotgun (WGS) entry which is preliminary data.</text>
</comment>
<evidence type="ECO:0000313" key="3">
    <source>
        <dbReference type="EMBL" id="GAC17182.1"/>
    </source>
</evidence>
<evidence type="ECO:0000259" key="2">
    <source>
        <dbReference type="Pfam" id="PF24098"/>
    </source>
</evidence>
<reference evidence="3 4" key="1">
    <citation type="journal article" date="2017" name="Antonie Van Leeuwenhoek">
        <title>Rhizobium rhizosphaerae sp. nov., a novel species isolated from rice rhizosphere.</title>
        <authorList>
            <person name="Zhao J.J."/>
            <person name="Zhang J."/>
            <person name="Zhang R.J."/>
            <person name="Zhang C.W."/>
            <person name="Yin H.Q."/>
            <person name="Zhang X.X."/>
        </authorList>
    </citation>
    <scope>NUCLEOTIDE SEQUENCE [LARGE SCALE GENOMIC DNA]</scope>
    <source>
        <strain evidence="3 4">BSs20135</strain>
    </source>
</reference>
<accession>K6YG92</accession>
<feature type="domain" description="DUF7380" evidence="2">
    <location>
        <begin position="5"/>
        <end position="111"/>
    </location>
</feature>
<proteinExistence type="predicted"/>
<sequence>MTNSSELYARDDFVACGWSYDVLAENHYGYSSVMRSLEESAKEKLESGLEEQRKILNLLSRSASMMLSPTSLNEPFKPYFQDFQAGRRSPLPEDFTEGELQFFDEILADVKPAGSGSLKVRDATNKAWELGNDSFIEQVANTLSRRAKPLPQGGDRRSKAFNSSKPK</sequence>